<keyword evidence="2" id="KW-1185">Reference proteome</keyword>
<comment type="caution">
    <text evidence="1">The sequence shown here is derived from an EMBL/GenBank/DDBJ whole genome shotgun (WGS) entry which is preliminary data.</text>
</comment>
<dbReference type="EMBL" id="JAFLRJ010000099">
    <property type="protein sequence ID" value="MBO0512411.1"/>
    <property type="molecule type" value="Genomic_DNA"/>
</dbReference>
<sequence length="169" mass="18846">MEPARISITQGDRKYRYLWLKYVTGIDLSLHCARSLHGPYSKHVGPELRQMSTPLNERPTPIAWYLCGVTTDPSRWADNPHLAFEPAPGHTEELAVHGLAVTLTGARPIIGWGAHSIPAEAPNSHDRHYATCRNWQFAHHLHQAGTPDIRGVRPRGPGTRNVIGQLPLH</sequence>
<dbReference type="AlphaFoldDB" id="A0A939F5T9"/>
<evidence type="ECO:0000313" key="1">
    <source>
        <dbReference type="EMBL" id="MBO0512411.1"/>
    </source>
</evidence>
<accession>A0A939F5T9</accession>
<dbReference type="Proteomes" id="UP000664167">
    <property type="component" value="Unassembled WGS sequence"/>
</dbReference>
<gene>
    <name evidence="1" type="ORF">J0695_11415</name>
</gene>
<evidence type="ECO:0000313" key="2">
    <source>
        <dbReference type="Proteomes" id="UP000664167"/>
    </source>
</evidence>
<organism evidence="1 2">
    <name type="scientific">Streptomyces beijiangensis</name>
    <dbReference type="NCBI Taxonomy" id="163361"/>
    <lineage>
        <taxon>Bacteria</taxon>
        <taxon>Bacillati</taxon>
        <taxon>Actinomycetota</taxon>
        <taxon>Actinomycetes</taxon>
        <taxon>Kitasatosporales</taxon>
        <taxon>Streptomycetaceae</taxon>
        <taxon>Streptomyces</taxon>
    </lineage>
</organism>
<proteinExistence type="predicted"/>
<dbReference type="RefSeq" id="WP_206961804.1">
    <property type="nucleotide sequence ID" value="NZ_BAAAJJ010000002.1"/>
</dbReference>
<reference evidence="1" key="1">
    <citation type="submission" date="2021-03" db="EMBL/GenBank/DDBJ databases">
        <title>Streptomyces poriferae sp. nov., a novel marine sponge-derived Actinobacteria species with anti-MRSA activity.</title>
        <authorList>
            <person name="Sandoval-Powers M."/>
            <person name="Kralova S."/>
            <person name="Nguyen G.-S."/>
            <person name="Fawwal D."/>
            <person name="Degnes K."/>
            <person name="Klinkenberg G."/>
            <person name="Sletta H."/>
            <person name="Wentzel A."/>
            <person name="Liles M.R."/>
        </authorList>
    </citation>
    <scope>NUCLEOTIDE SEQUENCE</scope>
    <source>
        <strain evidence="1">DSM 41794</strain>
    </source>
</reference>
<name>A0A939F5T9_9ACTN</name>
<protein>
    <submittedName>
        <fullName evidence="1">Uncharacterized protein</fullName>
    </submittedName>
</protein>